<feature type="region of interest" description="Disordered" evidence="1">
    <location>
        <begin position="75"/>
        <end position="98"/>
    </location>
</feature>
<feature type="compositionally biased region" description="Acidic residues" evidence="1">
    <location>
        <begin position="164"/>
        <end position="181"/>
    </location>
</feature>
<accession>A0A1A9V836</accession>
<organism evidence="2 3">
    <name type="scientific">Glossina austeni</name>
    <name type="common">Savannah tsetse fly</name>
    <dbReference type="NCBI Taxonomy" id="7395"/>
    <lineage>
        <taxon>Eukaryota</taxon>
        <taxon>Metazoa</taxon>
        <taxon>Ecdysozoa</taxon>
        <taxon>Arthropoda</taxon>
        <taxon>Hexapoda</taxon>
        <taxon>Insecta</taxon>
        <taxon>Pterygota</taxon>
        <taxon>Neoptera</taxon>
        <taxon>Endopterygota</taxon>
        <taxon>Diptera</taxon>
        <taxon>Brachycera</taxon>
        <taxon>Muscomorpha</taxon>
        <taxon>Hippoboscoidea</taxon>
        <taxon>Glossinidae</taxon>
        <taxon>Glossina</taxon>
    </lineage>
</organism>
<dbReference type="EnsemblMetazoa" id="GAUT028889-RA">
    <property type="protein sequence ID" value="GAUT028889-PA"/>
    <property type="gene ID" value="GAUT028889"/>
</dbReference>
<dbReference type="Proteomes" id="UP000078200">
    <property type="component" value="Unassembled WGS sequence"/>
</dbReference>
<sequence length="213" mass="23854">MCHVANLAKMFDLLPVVPIDRIVKQKPLGKKKEKKMRLLQSKSTIKFLESFLRNYPLNSDQLKRRFASISEDKKITYNTPHPPKDPPENYNPEQFDHPAFSPPDCVPLAVFRPFSSSAEILGPNASKTNDYKNPEYYSYHRYSFVALQVRSLELRLQSPALVDPVDEESSGEELTSSDEEIAAAPCKKEESDGSSSSGSEEPNAKSESGCPDA</sequence>
<evidence type="ECO:0000313" key="3">
    <source>
        <dbReference type="Proteomes" id="UP000078200"/>
    </source>
</evidence>
<protein>
    <submittedName>
        <fullName evidence="2">Uncharacterized protein</fullName>
    </submittedName>
</protein>
<dbReference type="GO" id="GO:0045271">
    <property type="term" value="C:respiratory chain complex I"/>
    <property type="evidence" value="ECO:0007669"/>
    <property type="project" value="InterPro"/>
</dbReference>
<proteinExistence type="predicted"/>
<evidence type="ECO:0000313" key="2">
    <source>
        <dbReference type="EnsemblMetazoa" id="GAUT028889-PA"/>
    </source>
</evidence>
<dbReference type="InterPro" id="IPR026193">
    <property type="entry name" value="NDUFV3"/>
</dbReference>
<evidence type="ECO:0000256" key="1">
    <source>
        <dbReference type="SAM" id="MobiDB-lite"/>
    </source>
</evidence>
<dbReference type="AlphaFoldDB" id="A0A1A9V836"/>
<name>A0A1A9V836_GLOAU</name>
<feature type="region of interest" description="Disordered" evidence="1">
    <location>
        <begin position="163"/>
        <end position="213"/>
    </location>
</feature>
<keyword evidence="3" id="KW-1185">Reference proteome</keyword>
<reference evidence="2" key="1">
    <citation type="submission" date="2020-05" db="UniProtKB">
        <authorList>
            <consortium name="EnsemblMetazoa"/>
        </authorList>
    </citation>
    <scope>IDENTIFICATION</scope>
    <source>
        <strain evidence="2">TTRI</strain>
    </source>
</reference>
<dbReference type="Pfam" id="PF15880">
    <property type="entry name" value="NDUFV3"/>
    <property type="match status" value="1"/>
</dbReference>
<dbReference type="GO" id="GO:0005739">
    <property type="term" value="C:mitochondrion"/>
    <property type="evidence" value="ECO:0007669"/>
    <property type="project" value="InterPro"/>
</dbReference>
<dbReference type="VEuPathDB" id="VectorBase:GAUT028889"/>